<sequence length="149" mass="15675">MSTTKLVGNAVLRRFHQPFVDDRDAACVGALGGFVAAVVFLSICSCLPCRVCLWCECDGLGDFYGVPQSVPGVLMSGLVGYTILGHAVPVPIPANYDVSRASISPVVGTLVLTLALVLASVIIAVIYRVTCYTADGSHDNDENIAMNKV</sequence>
<keyword evidence="1" id="KW-0812">Transmembrane</keyword>
<keyword evidence="1" id="KW-1133">Transmembrane helix</keyword>
<evidence type="ECO:0000256" key="1">
    <source>
        <dbReference type="SAM" id="Phobius"/>
    </source>
</evidence>
<reference evidence="2 3" key="1">
    <citation type="submission" date="2018-06" db="EMBL/GenBank/DDBJ databases">
        <title>A transcriptomic atlas of mushroom development highlights an independent origin of complex multicellularity.</title>
        <authorList>
            <consortium name="DOE Joint Genome Institute"/>
            <person name="Krizsan K."/>
            <person name="Almasi E."/>
            <person name="Merenyi Z."/>
            <person name="Sahu N."/>
            <person name="Viragh M."/>
            <person name="Koszo T."/>
            <person name="Mondo S."/>
            <person name="Kiss B."/>
            <person name="Balint B."/>
            <person name="Kues U."/>
            <person name="Barry K."/>
            <person name="Hegedus J.C."/>
            <person name="Henrissat B."/>
            <person name="Johnson J."/>
            <person name="Lipzen A."/>
            <person name="Ohm R."/>
            <person name="Nagy I."/>
            <person name="Pangilinan J."/>
            <person name="Yan J."/>
            <person name="Xiong Y."/>
            <person name="Grigoriev I.V."/>
            <person name="Hibbett D.S."/>
            <person name="Nagy L.G."/>
        </authorList>
    </citation>
    <scope>NUCLEOTIDE SEQUENCE [LARGE SCALE GENOMIC DNA]</scope>
    <source>
        <strain evidence="2 3">SZMC22713</strain>
    </source>
</reference>
<gene>
    <name evidence="2" type="ORF">BD410DRAFT_833244</name>
</gene>
<dbReference type="OrthoDB" id="3064287at2759"/>
<dbReference type="EMBL" id="ML170465">
    <property type="protein sequence ID" value="TDL13781.1"/>
    <property type="molecule type" value="Genomic_DNA"/>
</dbReference>
<accession>A0A4Y7PFG3</accession>
<dbReference type="Proteomes" id="UP000294933">
    <property type="component" value="Unassembled WGS sequence"/>
</dbReference>
<protein>
    <submittedName>
        <fullName evidence="2">Uncharacterized protein</fullName>
    </submittedName>
</protein>
<evidence type="ECO:0000313" key="2">
    <source>
        <dbReference type="EMBL" id="TDL13781.1"/>
    </source>
</evidence>
<feature type="transmembrane region" description="Helical" evidence="1">
    <location>
        <begin position="28"/>
        <end position="51"/>
    </location>
</feature>
<keyword evidence="3" id="KW-1185">Reference proteome</keyword>
<feature type="transmembrane region" description="Helical" evidence="1">
    <location>
        <begin position="63"/>
        <end position="83"/>
    </location>
</feature>
<organism evidence="2 3">
    <name type="scientific">Rickenella mellea</name>
    <dbReference type="NCBI Taxonomy" id="50990"/>
    <lineage>
        <taxon>Eukaryota</taxon>
        <taxon>Fungi</taxon>
        <taxon>Dikarya</taxon>
        <taxon>Basidiomycota</taxon>
        <taxon>Agaricomycotina</taxon>
        <taxon>Agaricomycetes</taxon>
        <taxon>Hymenochaetales</taxon>
        <taxon>Rickenellaceae</taxon>
        <taxon>Rickenella</taxon>
    </lineage>
</organism>
<dbReference type="VEuPathDB" id="FungiDB:BD410DRAFT_833244"/>
<dbReference type="AlphaFoldDB" id="A0A4Y7PFG3"/>
<proteinExistence type="predicted"/>
<name>A0A4Y7PFG3_9AGAM</name>
<feature type="transmembrane region" description="Helical" evidence="1">
    <location>
        <begin position="103"/>
        <end position="127"/>
    </location>
</feature>
<keyword evidence="1" id="KW-0472">Membrane</keyword>
<evidence type="ECO:0000313" key="3">
    <source>
        <dbReference type="Proteomes" id="UP000294933"/>
    </source>
</evidence>